<gene>
    <name evidence="7" type="ORF">HID58_000025</name>
</gene>
<keyword evidence="8" id="KW-1185">Reference proteome</keyword>
<keyword evidence="2" id="KW-0645">Protease</keyword>
<dbReference type="InterPro" id="IPR000668">
    <property type="entry name" value="Peptidase_C1A_C"/>
</dbReference>
<dbReference type="InterPro" id="IPR013128">
    <property type="entry name" value="Peptidase_C1A"/>
</dbReference>
<dbReference type="Proteomes" id="UP000824890">
    <property type="component" value="Unassembled WGS sequence"/>
</dbReference>
<dbReference type="Pfam" id="PF00112">
    <property type="entry name" value="Peptidase_C1"/>
    <property type="match status" value="1"/>
</dbReference>
<name>A0ABQ8EI40_BRANA</name>
<evidence type="ECO:0000256" key="2">
    <source>
        <dbReference type="ARBA" id="ARBA00022670"/>
    </source>
</evidence>
<evidence type="ECO:0000313" key="7">
    <source>
        <dbReference type="EMBL" id="KAH0940388.1"/>
    </source>
</evidence>
<evidence type="ECO:0000256" key="4">
    <source>
        <dbReference type="ARBA" id="ARBA00022807"/>
    </source>
</evidence>
<feature type="domain" description="Peptidase C1A papain C-terminal" evidence="6">
    <location>
        <begin position="17"/>
        <end position="73"/>
    </location>
</feature>
<feature type="compositionally biased region" description="Polar residues" evidence="5">
    <location>
        <begin position="187"/>
        <end position="202"/>
    </location>
</feature>
<dbReference type="EMBL" id="JAGKQM010000001">
    <property type="protein sequence ID" value="KAH0940388.1"/>
    <property type="molecule type" value="Genomic_DNA"/>
</dbReference>
<dbReference type="SUPFAM" id="SSF54001">
    <property type="entry name" value="Cysteine proteinases"/>
    <property type="match status" value="1"/>
</dbReference>
<sequence>MVNSWESLYSFLMRSRDLNWRKEGAVVPVKNQGHICGSYWALTVVGAVDGINKIKTGELIYFWEREFIDCYREDGSGFHILSSRVCKPDSSHLTAYGGPLETLISAFTSSAPLLPLSRINSAVSSSNGCEFEYQSVGLAFSHFITNSKSTALSQNFSWSIASVPKFLELCSLLSPESEETTPEPVIISNQEPRLPNTSGLES</sequence>
<feature type="region of interest" description="Disordered" evidence="5">
    <location>
        <begin position="180"/>
        <end position="202"/>
    </location>
</feature>
<accession>A0ABQ8EI40</accession>
<evidence type="ECO:0000313" key="8">
    <source>
        <dbReference type="Proteomes" id="UP000824890"/>
    </source>
</evidence>
<comment type="caution">
    <text evidence="7">The sequence shown here is derived from an EMBL/GenBank/DDBJ whole genome shotgun (WGS) entry which is preliminary data.</text>
</comment>
<keyword evidence="4" id="KW-0788">Thiol protease</keyword>
<evidence type="ECO:0000256" key="5">
    <source>
        <dbReference type="SAM" id="MobiDB-lite"/>
    </source>
</evidence>
<evidence type="ECO:0000259" key="6">
    <source>
        <dbReference type="Pfam" id="PF00112"/>
    </source>
</evidence>
<reference evidence="7 8" key="1">
    <citation type="submission" date="2021-05" db="EMBL/GenBank/DDBJ databases">
        <title>Genome Assembly of Synthetic Allotetraploid Brassica napus Reveals Homoeologous Exchanges between Subgenomes.</title>
        <authorList>
            <person name="Davis J.T."/>
        </authorList>
    </citation>
    <scope>NUCLEOTIDE SEQUENCE [LARGE SCALE GENOMIC DNA]</scope>
    <source>
        <strain evidence="8">cv. Da-Ae</strain>
        <tissue evidence="7">Seedling</tissue>
    </source>
</reference>
<dbReference type="Gene3D" id="3.90.70.10">
    <property type="entry name" value="Cysteine proteinases"/>
    <property type="match status" value="1"/>
</dbReference>
<protein>
    <recommendedName>
        <fullName evidence="6">Peptidase C1A papain C-terminal domain-containing protein</fullName>
    </recommendedName>
</protein>
<proteinExistence type="inferred from homology"/>
<keyword evidence="3" id="KW-0378">Hydrolase</keyword>
<comment type="similarity">
    <text evidence="1">Belongs to the peptidase C1 family.</text>
</comment>
<organism evidence="7 8">
    <name type="scientific">Brassica napus</name>
    <name type="common">Rape</name>
    <dbReference type="NCBI Taxonomy" id="3708"/>
    <lineage>
        <taxon>Eukaryota</taxon>
        <taxon>Viridiplantae</taxon>
        <taxon>Streptophyta</taxon>
        <taxon>Embryophyta</taxon>
        <taxon>Tracheophyta</taxon>
        <taxon>Spermatophyta</taxon>
        <taxon>Magnoliopsida</taxon>
        <taxon>eudicotyledons</taxon>
        <taxon>Gunneridae</taxon>
        <taxon>Pentapetalae</taxon>
        <taxon>rosids</taxon>
        <taxon>malvids</taxon>
        <taxon>Brassicales</taxon>
        <taxon>Brassicaceae</taxon>
        <taxon>Brassiceae</taxon>
        <taxon>Brassica</taxon>
    </lineage>
</organism>
<dbReference type="PANTHER" id="PTHR12411">
    <property type="entry name" value="CYSTEINE PROTEASE FAMILY C1-RELATED"/>
    <property type="match status" value="1"/>
</dbReference>
<dbReference type="InterPro" id="IPR038765">
    <property type="entry name" value="Papain-like_cys_pep_sf"/>
</dbReference>
<evidence type="ECO:0000256" key="3">
    <source>
        <dbReference type="ARBA" id="ARBA00022801"/>
    </source>
</evidence>
<evidence type="ECO:0000256" key="1">
    <source>
        <dbReference type="ARBA" id="ARBA00008455"/>
    </source>
</evidence>